<dbReference type="SUPFAM" id="SSF53850">
    <property type="entry name" value="Periplasmic binding protein-like II"/>
    <property type="match status" value="1"/>
</dbReference>
<keyword evidence="6" id="KW-0675">Receptor</keyword>
<dbReference type="EMBL" id="JALNTZ010000006">
    <property type="protein sequence ID" value="KAJ3647492.1"/>
    <property type="molecule type" value="Genomic_DNA"/>
</dbReference>
<evidence type="ECO:0000256" key="8">
    <source>
        <dbReference type="SAM" id="Phobius"/>
    </source>
</evidence>
<feature type="transmembrane region" description="Helical" evidence="8">
    <location>
        <begin position="394"/>
        <end position="420"/>
    </location>
</feature>
<keyword evidence="11" id="KW-1185">Reference proteome</keyword>
<evidence type="ECO:0000256" key="5">
    <source>
        <dbReference type="ARBA" id="ARBA00023136"/>
    </source>
</evidence>
<name>A0AA38I1N1_9CUCU</name>
<keyword evidence="5 8" id="KW-0472">Membrane</keyword>
<evidence type="ECO:0008006" key="12">
    <source>
        <dbReference type="Google" id="ProtNLM"/>
    </source>
</evidence>
<evidence type="ECO:0000256" key="4">
    <source>
        <dbReference type="ARBA" id="ARBA00022989"/>
    </source>
</evidence>
<organism evidence="10 11">
    <name type="scientific">Zophobas morio</name>
    <dbReference type="NCBI Taxonomy" id="2755281"/>
    <lineage>
        <taxon>Eukaryota</taxon>
        <taxon>Metazoa</taxon>
        <taxon>Ecdysozoa</taxon>
        <taxon>Arthropoda</taxon>
        <taxon>Hexapoda</taxon>
        <taxon>Insecta</taxon>
        <taxon>Pterygota</taxon>
        <taxon>Neoptera</taxon>
        <taxon>Endopterygota</taxon>
        <taxon>Coleoptera</taxon>
        <taxon>Polyphaga</taxon>
        <taxon>Cucujiformia</taxon>
        <taxon>Tenebrionidae</taxon>
        <taxon>Zophobas</taxon>
    </lineage>
</organism>
<feature type="chain" id="PRO_5041340331" description="Ionotropic receptor" evidence="9">
    <location>
        <begin position="21"/>
        <end position="661"/>
    </location>
</feature>
<evidence type="ECO:0000256" key="3">
    <source>
        <dbReference type="ARBA" id="ARBA00022692"/>
    </source>
</evidence>
<keyword evidence="9" id="KW-0732">Signal</keyword>
<dbReference type="AlphaFoldDB" id="A0AA38I1N1"/>
<evidence type="ECO:0000256" key="9">
    <source>
        <dbReference type="SAM" id="SignalP"/>
    </source>
</evidence>
<dbReference type="Proteomes" id="UP001168821">
    <property type="component" value="Unassembled WGS sequence"/>
</dbReference>
<keyword evidence="2" id="KW-1003">Cell membrane</keyword>
<reference evidence="10" key="1">
    <citation type="journal article" date="2023" name="G3 (Bethesda)">
        <title>Whole genome assemblies of Zophobas morio and Tenebrio molitor.</title>
        <authorList>
            <person name="Kaur S."/>
            <person name="Stinson S.A."/>
            <person name="diCenzo G.C."/>
        </authorList>
    </citation>
    <scope>NUCLEOTIDE SEQUENCE</scope>
    <source>
        <strain evidence="10">QUZm001</strain>
    </source>
</reference>
<keyword evidence="7" id="KW-0325">Glycoprotein</keyword>
<keyword evidence="3 8" id="KW-0812">Transmembrane</keyword>
<evidence type="ECO:0000313" key="10">
    <source>
        <dbReference type="EMBL" id="KAJ3647492.1"/>
    </source>
</evidence>
<evidence type="ECO:0000256" key="7">
    <source>
        <dbReference type="ARBA" id="ARBA00023180"/>
    </source>
</evidence>
<feature type="signal peptide" evidence="9">
    <location>
        <begin position="1"/>
        <end position="20"/>
    </location>
</feature>
<accession>A0AA38I1N1</accession>
<keyword evidence="4 8" id="KW-1133">Transmembrane helix</keyword>
<feature type="transmembrane region" description="Helical" evidence="8">
    <location>
        <begin position="450"/>
        <end position="472"/>
    </location>
</feature>
<proteinExistence type="predicted"/>
<comment type="subcellular location">
    <subcellularLocation>
        <location evidence="1">Cell membrane</location>
        <topology evidence="1">Multi-pass membrane protein</topology>
    </subcellularLocation>
</comment>
<gene>
    <name evidence="10" type="ORF">Zmor_019367</name>
</gene>
<feature type="transmembrane region" description="Helical" evidence="8">
    <location>
        <begin position="636"/>
        <end position="658"/>
    </location>
</feature>
<evidence type="ECO:0000256" key="6">
    <source>
        <dbReference type="ARBA" id="ARBA00023170"/>
    </source>
</evidence>
<dbReference type="Gene3D" id="3.40.190.10">
    <property type="entry name" value="Periplasmic binding protein-like II"/>
    <property type="match status" value="1"/>
</dbReference>
<dbReference type="PANTHER" id="PTHR42643">
    <property type="entry name" value="IONOTROPIC RECEPTOR 20A-RELATED"/>
    <property type="match status" value="1"/>
</dbReference>
<evidence type="ECO:0000256" key="1">
    <source>
        <dbReference type="ARBA" id="ARBA00004651"/>
    </source>
</evidence>
<protein>
    <recommendedName>
        <fullName evidence="12">Ionotropic receptor</fullName>
    </recommendedName>
</protein>
<dbReference type="PANTHER" id="PTHR42643:SF38">
    <property type="entry name" value="IONOTROPIC RECEPTOR 100A"/>
    <property type="match status" value="1"/>
</dbReference>
<dbReference type="InterPro" id="IPR052192">
    <property type="entry name" value="Insect_Ionotropic_Sensory_Rcpt"/>
</dbReference>
<evidence type="ECO:0000313" key="11">
    <source>
        <dbReference type="Proteomes" id="UP001168821"/>
    </source>
</evidence>
<sequence>MFQLLKIGVLILVNNHLAKTLNITSPDVFEKCALYSDEFWDVYIKHFRLVTLLKFTILQTKEHKFEVHQFSQNLFRVLMTRRLHYLDSYYYTIKVRREFLTKPSKTAHEYGAVRHRVLFQNNFKIKDDEELIRIKRLTSDSVVGYVVVVWDVDDLRSFLDENYEKVIPKVRATYAVFFVFSTTKLCSSIHEQIHYILNRFWVQYNVINVVAQTLCSCDTTQVYIHRPFVKIEDSWGVTNNHTMTESSRQISLITSVLSNLNQYQLPVSLFEKVPTAVKTLPKLLKTNPLYRDLSWSQGFAGADAMLLGTLAKCLNFTAVVDLNLPLNDFGHVLKNGTVSGVLGDVIKRRSQLGVNERFLANYGVGGFEFTMPHGSDKICFMVPKARKVPRWRTLFMCFGTCTWIMITGVYFTCVVFWYLVRSSTLLKTSWEMYSFLMGIPYRVVPSVPQFFYLTGCMIFNVIIMGVIQGSLFTNFSTITFYHDLDTLDDVDQSGITIMSYVWHLIQDDSDVIKRLKKKSILFDPGLFEVAARDTNLGIMDRKSDLEIFAKAVYLEDDGTPRFHIVNECLTTFLVVNIVPKGSAFLTMFNTIITKVVESGLWFKWYKDVADSIFIEKSNEIMKKESFKAFSFDDVQAPFYILVFGYGCGILIFLGEIFLKRV</sequence>
<evidence type="ECO:0000256" key="2">
    <source>
        <dbReference type="ARBA" id="ARBA00022475"/>
    </source>
</evidence>
<dbReference type="GO" id="GO:0005886">
    <property type="term" value="C:plasma membrane"/>
    <property type="evidence" value="ECO:0007669"/>
    <property type="project" value="UniProtKB-SubCell"/>
</dbReference>
<comment type="caution">
    <text evidence="10">The sequence shown here is derived from an EMBL/GenBank/DDBJ whole genome shotgun (WGS) entry which is preliminary data.</text>
</comment>